<organism evidence="1 2">
    <name type="scientific">Leptospira interrogans serovar Manilae</name>
    <dbReference type="NCBI Taxonomy" id="214675"/>
    <lineage>
        <taxon>Bacteria</taxon>
        <taxon>Pseudomonadati</taxon>
        <taxon>Spirochaetota</taxon>
        <taxon>Spirochaetia</taxon>
        <taxon>Leptospirales</taxon>
        <taxon>Leptospiraceae</taxon>
        <taxon>Leptospira</taxon>
    </lineage>
</organism>
<dbReference type="EMBL" id="OEJX01000007">
    <property type="protein sequence ID" value="SOR60170.1"/>
    <property type="molecule type" value="Genomic_DNA"/>
</dbReference>
<proteinExistence type="predicted"/>
<comment type="caution">
    <text evidence="1">The sequence shown here is derived from an EMBL/GenBank/DDBJ whole genome shotgun (WGS) entry which is preliminary data.</text>
</comment>
<gene>
    <name evidence="1" type="ORF">LMANV2_150022</name>
</gene>
<dbReference type="Proteomes" id="UP000234460">
    <property type="component" value="Chromosome LMANV2"/>
</dbReference>
<name>A0AAQ1SMA2_LEPIR</name>
<evidence type="ECO:0000313" key="2">
    <source>
        <dbReference type="Proteomes" id="UP000234460"/>
    </source>
</evidence>
<accession>A0AAQ1SMA2</accession>
<protein>
    <submittedName>
        <fullName evidence="1">Uncharacterized protein</fullName>
    </submittedName>
</protein>
<reference evidence="1 2" key="1">
    <citation type="submission" date="2017-11" db="EMBL/GenBank/DDBJ databases">
        <authorList>
            <person name="Lechat P."/>
        </authorList>
    </citation>
    <scope>NUCLEOTIDE SEQUENCE [LARGE SCALE GENOMIC DNA]</scope>
    <source>
        <strain evidence="1">L495</strain>
    </source>
</reference>
<sequence>MFKFKYERVVCLKIRGHFCISIHLTCLHLFKLRFTLTFREYYATYERRNFKTDLSFLQFYGRRIKLYCGENGI</sequence>
<dbReference type="AlphaFoldDB" id="A0AAQ1SMA2"/>
<evidence type="ECO:0000313" key="1">
    <source>
        <dbReference type="EMBL" id="SOR60170.1"/>
    </source>
</evidence>